<dbReference type="AlphaFoldDB" id="A0AAN5CSI9"/>
<feature type="non-terminal residue" evidence="2">
    <location>
        <position position="1"/>
    </location>
</feature>
<dbReference type="Proteomes" id="UP001328107">
    <property type="component" value="Unassembled WGS sequence"/>
</dbReference>
<sequence>RQSPPDRATSHQFFATIDARTEDEFDLIDWFLSNNKRVNICMKHFKKDGLSDEKNALCDVCGQEAFPFLISPGDSSLAWDFLNHLIGLTPTQRAKINFIVKNNRRVLICRRHYRDERRGETTEEEEQTDEPGPSRKW</sequence>
<reference evidence="3" key="1">
    <citation type="submission" date="2022-10" db="EMBL/GenBank/DDBJ databases">
        <title>Genome assembly of Pristionchus species.</title>
        <authorList>
            <person name="Yoshida K."/>
            <person name="Sommer R.J."/>
        </authorList>
    </citation>
    <scope>NUCLEOTIDE SEQUENCE [LARGE SCALE GENOMIC DNA]</scope>
    <source>
        <strain evidence="3">RS5460</strain>
    </source>
</reference>
<protein>
    <submittedName>
        <fullName evidence="2">Uncharacterized protein</fullName>
    </submittedName>
</protein>
<evidence type="ECO:0000313" key="3">
    <source>
        <dbReference type="Proteomes" id="UP001328107"/>
    </source>
</evidence>
<evidence type="ECO:0000313" key="2">
    <source>
        <dbReference type="EMBL" id="GMR49387.1"/>
    </source>
</evidence>
<gene>
    <name evidence="2" type="ORF">PMAYCL1PPCAC_19582</name>
</gene>
<proteinExistence type="predicted"/>
<organism evidence="2 3">
    <name type="scientific">Pristionchus mayeri</name>
    <dbReference type="NCBI Taxonomy" id="1317129"/>
    <lineage>
        <taxon>Eukaryota</taxon>
        <taxon>Metazoa</taxon>
        <taxon>Ecdysozoa</taxon>
        <taxon>Nematoda</taxon>
        <taxon>Chromadorea</taxon>
        <taxon>Rhabditida</taxon>
        <taxon>Rhabditina</taxon>
        <taxon>Diplogasteromorpha</taxon>
        <taxon>Diplogasteroidea</taxon>
        <taxon>Neodiplogasteridae</taxon>
        <taxon>Pristionchus</taxon>
    </lineage>
</organism>
<feature type="non-terminal residue" evidence="2">
    <location>
        <position position="137"/>
    </location>
</feature>
<keyword evidence="3" id="KW-1185">Reference proteome</keyword>
<accession>A0AAN5CSI9</accession>
<dbReference type="EMBL" id="BTRK01000004">
    <property type="protein sequence ID" value="GMR49387.1"/>
    <property type="molecule type" value="Genomic_DNA"/>
</dbReference>
<feature type="region of interest" description="Disordered" evidence="1">
    <location>
        <begin position="116"/>
        <end position="137"/>
    </location>
</feature>
<comment type="caution">
    <text evidence="2">The sequence shown here is derived from an EMBL/GenBank/DDBJ whole genome shotgun (WGS) entry which is preliminary data.</text>
</comment>
<evidence type="ECO:0000256" key="1">
    <source>
        <dbReference type="SAM" id="MobiDB-lite"/>
    </source>
</evidence>
<name>A0AAN5CSI9_9BILA</name>